<evidence type="ECO:0000256" key="1">
    <source>
        <dbReference type="ARBA" id="ARBA00023015"/>
    </source>
</evidence>
<evidence type="ECO:0000259" key="4">
    <source>
        <dbReference type="PROSITE" id="PS50995"/>
    </source>
</evidence>
<keyword evidence="6" id="KW-1185">Reference proteome</keyword>
<feature type="domain" description="HTH marR-type" evidence="4">
    <location>
        <begin position="1"/>
        <end position="136"/>
    </location>
</feature>
<evidence type="ECO:0000313" key="6">
    <source>
        <dbReference type="Proteomes" id="UP000000684"/>
    </source>
</evidence>
<keyword evidence="2" id="KW-0238">DNA-binding</keyword>
<dbReference type="EMBL" id="CP000447">
    <property type="protein sequence ID" value="ABI72903.1"/>
    <property type="molecule type" value="Genomic_DNA"/>
</dbReference>
<reference evidence="5 6" key="1">
    <citation type="submission" date="2006-08" db="EMBL/GenBank/DDBJ databases">
        <title>Complete sequence of Shewanella frigidimarina NCIMB 400.</title>
        <authorList>
            <consortium name="US DOE Joint Genome Institute"/>
            <person name="Copeland A."/>
            <person name="Lucas S."/>
            <person name="Lapidus A."/>
            <person name="Barry K."/>
            <person name="Detter J.C."/>
            <person name="Glavina del Rio T."/>
            <person name="Hammon N."/>
            <person name="Israni S."/>
            <person name="Dalin E."/>
            <person name="Tice H."/>
            <person name="Pitluck S."/>
            <person name="Fredrickson J.K."/>
            <person name="Kolker E."/>
            <person name="McCuel L.A."/>
            <person name="DiChristina T."/>
            <person name="Nealson K.H."/>
            <person name="Newman D."/>
            <person name="Tiedje J.M."/>
            <person name="Zhou J."/>
            <person name="Romine M.F."/>
            <person name="Culley D.E."/>
            <person name="Serres M."/>
            <person name="Chertkov O."/>
            <person name="Brettin T."/>
            <person name="Bruce D."/>
            <person name="Han C."/>
            <person name="Tapia R."/>
            <person name="Gilna P."/>
            <person name="Schmutz J."/>
            <person name="Larimer F."/>
            <person name="Land M."/>
            <person name="Hauser L."/>
            <person name="Kyrpides N."/>
            <person name="Mikhailova N."/>
            <person name="Richardson P."/>
        </authorList>
    </citation>
    <scope>NUCLEOTIDE SEQUENCE [LARGE SCALE GENOMIC DNA]</scope>
    <source>
        <strain evidence="5 6">NCIMB 400</strain>
    </source>
</reference>
<dbReference type="PANTHER" id="PTHR42756">
    <property type="entry name" value="TRANSCRIPTIONAL REGULATOR, MARR"/>
    <property type="match status" value="1"/>
</dbReference>
<dbReference type="eggNOG" id="COG1846">
    <property type="taxonomic scope" value="Bacteria"/>
</dbReference>
<dbReference type="AlphaFoldDB" id="Q07YL1"/>
<dbReference type="SMART" id="SM00347">
    <property type="entry name" value="HTH_MARR"/>
    <property type="match status" value="1"/>
</dbReference>
<protein>
    <submittedName>
        <fullName evidence="5">Transcriptional regulator, MarR family</fullName>
    </submittedName>
</protein>
<dbReference type="Gene3D" id="1.10.10.10">
    <property type="entry name" value="Winged helix-like DNA-binding domain superfamily/Winged helix DNA-binding domain"/>
    <property type="match status" value="1"/>
</dbReference>
<dbReference type="GO" id="GO:0003700">
    <property type="term" value="F:DNA-binding transcription factor activity"/>
    <property type="evidence" value="ECO:0007669"/>
    <property type="project" value="InterPro"/>
</dbReference>
<dbReference type="OrthoDB" id="6196575at2"/>
<dbReference type="PROSITE" id="PS50995">
    <property type="entry name" value="HTH_MARR_2"/>
    <property type="match status" value="1"/>
</dbReference>
<dbReference type="GO" id="GO:0003677">
    <property type="term" value="F:DNA binding"/>
    <property type="evidence" value="ECO:0007669"/>
    <property type="project" value="UniProtKB-KW"/>
</dbReference>
<gene>
    <name evidence="5" type="ordered locus">Sfri_3065</name>
</gene>
<dbReference type="InterPro" id="IPR036390">
    <property type="entry name" value="WH_DNA-bd_sf"/>
</dbReference>
<proteinExistence type="predicted"/>
<dbReference type="PANTHER" id="PTHR42756:SF1">
    <property type="entry name" value="TRANSCRIPTIONAL REPRESSOR OF EMRAB OPERON"/>
    <property type="match status" value="1"/>
</dbReference>
<accession>Q07YL1</accession>
<dbReference type="InterPro" id="IPR036388">
    <property type="entry name" value="WH-like_DNA-bd_sf"/>
</dbReference>
<evidence type="ECO:0000313" key="5">
    <source>
        <dbReference type="EMBL" id="ABI72903.1"/>
    </source>
</evidence>
<dbReference type="STRING" id="318167.Sfri_3065"/>
<dbReference type="KEGG" id="sfr:Sfri_3065"/>
<name>Q07YL1_SHEFN</name>
<organism evidence="5 6">
    <name type="scientific">Shewanella frigidimarina (strain NCIMB 400)</name>
    <dbReference type="NCBI Taxonomy" id="318167"/>
    <lineage>
        <taxon>Bacteria</taxon>
        <taxon>Pseudomonadati</taxon>
        <taxon>Pseudomonadota</taxon>
        <taxon>Gammaproteobacteria</taxon>
        <taxon>Alteromonadales</taxon>
        <taxon>Shewanellaceae</taxon>
        <taxon>Shewanella</taxon>
    </lineage>
</organism>
<dbReference type="Proteomes" id="UP000000684">
    <property type="component" value="Chromosome"/>
</dbReference>
<sequence length="140" mass="16069">MTIQIPDSFLSLTHTFKSCVNKEIREAGIDIAPMEIQSLHCINRIGSCTAAYISEQLDRDKGQVARLVRDMLKKNLIYKVLNPLDSRSHLIELSEFGQEILKQLLHIENNIMKVMLDSITERQVDQFNSIALEMAQNLKR</sequence>
<dbReference type="InterPro" id="IPR000835">
    <property type="entry name" value="HTH_MarR-typ"/>
</dbReference>
<dbReference type="Pfam" id="PF12802">
    <property type="entry name" value="MarR_2"/>
    <property type="match status" value="1"/>
</dbReference>
<dbReference type="SUPFAM" id="SSF46785">
    <property type="entry name" value="Winged helix' DNA-binding domain"/>
    <property type="match status" value="1"/>
</dbReference>
<keyword evidence="1" id="KW-0805">Transcription regulation</keyword>
<keyword evidence="3" id="KW-0804">Transcription</keyword>
<dbReference type="HOGENOM" id="CLU_083287_18_6_6"/>
<evidence type="ECO:0000256" key="3">
    <source>
        <dbReference type="ARBA" id="ARBA00023163"/>
    </source>
</evidence>
<evidence type="ECO:0000256" key="2">
    <source>
        <dbReference type="ARBA" id="ARBA00023125"/>
    </source>
</evidence>